<dbReference type="CDD" id="cd02651">
    <property type="entry name" value="nuc_hydro_IU_UC_XIUA"/>
    <property type="match status" value="1"/>
</dbReference>
<accession>B6JX30</accession>
<keyword evidence="3" id="KW-0326">Glycosidase</keyword>
<gene>
    <name evidence="6" type="primary">urh2</name>
    <name evidence="5" type="ORF">SJAG_00957</name>
</gene>
<keyword evidence="2" id="KW-0378">Hydrolase</keyword>
<evidence type="ECO:0000313" key="6">
    <source>
        <dbReference type="JaponicusDB" id="SJAG_00957"/>
    </source>
</evidence>
<reference evidence="5 7" key="1">
    <citation type="journal article" date="2011" name="Science">
        <title>Comparative functional genomics of the fission yeasts.</title>
        <authorList>
            <person name="Rhind N."/>
            <person name="Chen Z."/>
            <person name="Yassour M."/>
            <person name="Thompson D.A."/>
            <person name="Haas B.J."/>
            <person name="Habib N."/>
            <person name="Wapinski I."/>
            <person name="Roy S."/>
            <person name="Lin M.F."/>
            <person name="Heiman D.I."/>
            <person name="Young S.K."/>
            <person name="Furuya K."/>
            <person name="Guo Y."/>
            <person name="Pidoux A."/>
            <person name="Chen H.M."/>
            <person name="Robbertse B."/>
            <person name="Goldberg J.M."/>
            <person name="Aoki K."/>
            <person name="Bayne E.H."/>
            <person name="Berlin A.M."/>
            <person name="Desjardins C.A."/>
            <person name="Dobbs E."/>
            <person name="Dukaj L."/>
            <person name="Fan L."/>
            <person name="FitzGerald M.G."/>
            <person name="French C."/>
            <person name="Gujja S."/>
            <person name="Hansen K."/>
            <person name="Keifenheim D."/>
            <person name="Levin J.Z."/>
            <person name="Mosher R.A."/>
            <person name="Mueller C.A."/>
            <person name="Pfiffner J."/>
            <person name="Priest M."/>
            <person name="Russ C."/>
            <person name="Smialowska A."/>
            <person name="Swoboda P."/>
            <person name="Sykes S.M."/>
            <person name="Vaughn M."/>
            <person name="Vengrova S."/>
            <person name="Yoder R."/>
            <person name="Zeng Q."/>
            <person name="Allshire R."/>
            <person name="Baulcombe D."/>
            <person name="Birren B.W."/>
            <person name="Brown W."/>
            <person name="Ekwall K."/>
            <person name="Kellis M."/>
            <person name="Leatherwood J."/>
            <person name="Levin H."/>
            <person name="Margalit H."/>
            <person name="Martienssen R."/>
            <person name="Nieduszynski C.A."/>
            <person name="Spatafora J.W."/>
            <person name="Friedman N."/>
            <person name="Dalgaard J.Z."/>
            <person name="Baumann P."/>
            <person name="Niki H."/>
            <person name="Regev A."/>
            <person name="Nusbaum C."/>
        </authorList>
    </citation>
    <scope>NUCLEOTIDE SEQUENCE [LARGE SCALE GENOMIC DNA]</scope>
    <source>
        <strain evidence="7">yFS275 / FY16936</strain>
    </source>
</reference>
<dbReference type="Gene3D" id="3.90.245.10">
    <property type="entry name" value="Ribonucleoside hydrolase-like"/>
    <property type="match status" value="1"/>
</dbReference>
<dbReference type="EMBL" id="KE651166">
    <property type="protein sequence ID" value="EEB05931.2"/>
    <property type="molecule type" value="Genomic_DNA"/>
</dbReference>
<dbReference type="JaponicusDB" id="SJAG_00957">
    <property type="gene designation" value="urh2"/>
</dbReference>
<dbReference type="GO" id="GO:0008477">
    <property type="term" value="F:purine nucleosidase activity"/>
    <property type="evidence" value="ECO:0000318"/>
    <property type="project" value="GO_Central"/>
</dbReference>
<dbReference type="AlphaFoldDB" id="B6JX30"/>
<comment type="similarity">
    <text evidence="1">Belongs to the IUNH family.</text>
</comment>
<evidence type="ECO:0000256" key="1">
    <source>
        <dbReference type="ARBA" id="ARBA00009176"/>
    </source>
</evidence>
<dbReference type="PANTHER" id="PTHR12304:SF4">
    <property type="entry name" value="URIDINE NUCLEOSIDASE"/>
    <property type="match status" value="1"/>
</dbReference>
<dbReference type="GeneID" id="7050828"/>
<dbReference type="Proteomes" id="UP000001744">
    <property type="component" value="Unassembled WGS sequence"/>
</dbReference>
<organism evidence="5 7">
    <name type="scientific">Schizosaccharomyces japonicus (strain yFS275 / FY16936)</name>
    <name type="common">Fission yeast</name>
    <dbReference type="NCBI Taxonomy" id="402676"/>
    <lineage>
        <taxon>Eukaryota</taxon>
        <taxon>Fungi</taxon>
        <taxon>Dikarya</taxon>
        <taxon>Ascomycota</taxon>
        <taxon>Taphrinomycotina</taxon>
        <taxon>Schizosaccharomycetes</taxon>
        <taxon>Schizosaccharomycetales</taxon>
        <taxon>Schizosaccharomycetaceae</taxon>
        <taxon>Schizosaccharomyces</taxon>
    </lineage>
</organism>
<name>B6JX30_SCHJY</name>
<dbReference type="VEuPathDB" id="FungiDB:SJAG_00957"/>
<evidence type="ECO:0000259" key="4">
    <source>
        <dbReference type="Pfam" id="PF01156"/>
    </source>
</evidence>
<keyword evidence="7" id="KW-1185">Reference proteome</keyword>
<feature type="domain" description="Inosine/uridine-preferring nucleoside hydrolase" evidence="4">
    <location>
        <begin position="14"/>
        <end position="312"/>
    </location>
</feature>
<dbReference type="PANTHER" id="PTHR12304">
    <property type="entry name" value="INOSINE-URIDINE PREFERRING NUCLEOSIDE HYDROLASE"/>
    <property type="match status" value="1"/>
</dbReference>
<dbReference type="InterPro" id="IPR036452">
    <property type="entry name" value="Ribo_hydro-like"/>
</dbReference>
<evidence type="ECO:0000313" key="7">
    <source>
        <dbReference type="Proteomes" id="UP000001744"/>
    </source>
</evidence>
<dbReference type="Pfam" id="PF01156">
    <property type="entry name" value="IU_nuc_hydro"/>
    <property type="match status" value="1"/>
</dbReference>
<dbReference type="eggNOG" id="KOG2938">
    <property type="taxonomic scope" value="Eukaryota"/>
</dbReference>
<dbReference type="OrthoDB" id="432381at2759"/>
<dbReference type="InterPro" id="IPR023186">
    <property type="entry name" value="IUNH"/>
</dbReference>
<evidence type="ECO:0000256" key="3">
    <source>
        <dbReference type="ARBA" id="ARBA00023295"/>
    </source>
</evidence>
<dbReference type="GO" id="GO:0005829">
    <property type="term" value="C:cytosol"/>
    <property type="evidence" value="ECO:0000318"/>
    <property type="project" value="GO_Central"/>
</dbReference>
<dbReference type="InterPro" id="IPR001910">
    <property type="entry name" value="Inosine/uridine_hydrolase_dom"/>
</dbReference>
<dbReference type="OMA" id="WVGVETK"/>
<dbReference type="HOGENOM" id="CLU_036838_2_0_1"/>
<evidence type="ECO:0000313" key="5">
    <source>
        <dbReference type="EMBL" id="EEB05931.2"/>
    </source>
</evidence>
<dbReference type="SUPFAM" id="SSF53590">
    <property type="entry name" value="Nucleoside hydrolase"/>
    <property type="match status" value="1"/>
</dbReference>
<protein>
    <submittedName>
        <fullName evidence="5">Uridine ribohydrolase</fullName>
    </submittedName>
</protein>
<dbReference type="RefSeq" id="XP_002172224.2">
    <property type="nucleotide sequence ID" value="XM_002172188.2"/>
</dbReference>
<evidence type="ECO:0000256" key="2">
    <source>
        <dbReference type="ARBA" id="ARBA00022801"/>
    </source>
</evidence>
<dbReference type="GO" id="GO:0006152">
    <property type="term" value="P:purine nucleoside catabolic process"/>
    <property type="evidence" value="ECO:0000318"/>
    <property type="project" value="GO_Central"/>
</dbReference>
<proteinExistence type="inferred from homology"/>
<dbReference type="STRING" id="402676.B6JX30"/>
<sequence>MVTTMEQLAQPLDVWLDCDPGHDDIVAIMIASYAENCHLLGVSTVHGNSSIEHTTHNALAVLELLGIGVPVYRGAPKPLMRENKLATHIHGENGLSNTKLLPPNPKKSAQPNAVFNMYKAIMDNPRPVVYVATGPLTNVALLVSTYPDVTSNIEKLVFMGGSTGVGNITSQAEFNMYADPEAARLVVEANSLRGKLYMVPLDVTHTVLLDRATLQKLREHPSPFAALLVDVMTAFSDTYEKTYGFKEGVPVHDACAMAAALWPDMAEFKPMTTSVSLDALTLGRTVCDVWGQIAEPVNNVNIVFRMDVPRFWSMILEIVRRIQDRRQSVLEMLV</sequence>